<reference evidence="3" key="1">
    <citation type="submission" date="2016-08" db="EMBL/GenBank/DDBJ databases">
        <title>Complete genome sequence of the organohalide-respiring Epsilonproteobacterium Sulfurospirillum halorespirans.</title>
        <authorList>
            <person name="Goris T."/>
            <person name="Zimmermann J."/>
            <person name="Schenz B."/>
            <person name="Lemos M."/>
            <person name="Hackermueller J."/>
            <person name="Diekert G."/>
        </authorList>
    </citation>
    <scope>NUCLEOTIDE SEQUENCE [LARGE SCALE GENOMIC DNA]</scope>
    <source>
        <strain>DSM 13726</strain>
        <strain evidence="3">PCE-M2</strain>
    </source>
</reference>
<evidence type="ECO:0000313" key="3">
    <source>
        <dbReference type="Proteomes" id="UP000094609"/>
    </source>
</evidence>
<gene>
    <name evidence="2" type="ORF">SHALO_1055</name>
</gene>
<dbReference type="PANTHER" id="PTHR34595">
    <property type="entry name" value="BLR5612 PROTEIN"/>
    <property type="match status" value="1"/>
</dbReference>
<dbReference type="InterPro" id="IPR051680">
    <property type="entry name" value="ATP-dep_Glu-Cys_Ligase-2"/>
</dbReference>
<dbReference type="EMBL" id="CP017111">
    <property type="protein sequence ID" value="AOO64835.1"/>
    <property type="molecule type" value="Genomic_DNA"/>
</dbReference>
<feature type="domain" description="Circularly permuted ATP-grasp type 2" evidence="1">
    <location>
        <begin position="57"/>
        <end position="431"/>
    </location>
</feature>
<keyword evidence="3" id="KW-1185">Reference proteome</keyword>
<dbReference type="Pfam" id="PF14403">
    <property type="entry name" value="CP_ATPgrasp_2"/>
    <property type="match status" value="1"/>
</dbReference>
<dbReference type="InterPro" id="IPR025841">
    <property type="entry name" value="CP_ATPgrasp_2"/>
</dbReference>
<sequence length="457" mass="51789">MIESNSPFYDAFKGILNTIDKNRVQELLTYMNTEAINFNLFKNNAFIERKFPFDIIPRIVSPSEFAYLEKGIQQRIYALNLFLEDIYGAQKILKDGIIPSEFVFSSKAYLPAFANTPVAKNIRVHISGIDLVKNSVGDGWVVLEDNIRVPSGVSYPLSLRMLTRKVFPEFFEKLPIQDVRDYPKKLEAAMNYVNTGGINVILTPGRYNSAFYEHSYLAKESGAILANGEDLVVEKDKVYLKTYNGKKARVGAIYRRLDDDALDPVEFHPDSLIGVSNITQAYRAGNVALMNSIGNGIADDKGIYYFVPAMIKYYMNEEPILQNAPTFLAFFEKDRNHILQNMRTLVIKDVAEAGGYGVVFGSQLTKSEREKLKDAIIAEPRRFIAQEVIEFYDIECLDEAGTFSPRKADLRMFSIYGEDIFVWPGGLTRFAMDPTSYIVNSSQGGGFKDTWVLKEHR</sequence>
<dbReference type="Proteomes" id="UP000094609">
    <property type="component" value="Chromosome"/>
</dbReference>
<evidence type="ECO:0000313" key="2">
    <source>
        <dbReference type="EMBL" id="AOO64835.1"/>
    </source>
</evidence>
<dbReference type="PATRIC" id="fig|1193502.14.peg.1068"/>
<dbReference type="STRING" id="1193502.SHALO_1055"/>
<dbReference type="PANTHER" id="PTHR34595:SF7">
    <property type="entry name" value="SLL1039 PROTEIN"/>
    <property type="match status" value="1"/>
</dbReference>
<name>A0A1D7TII6_9BACT</name>
<dbReference type="KEGG" id="shal:SHALO_1055"/>
<dbReference type="Gene3D" id="3.30.1490.270">
    <property type="match status" value="1"/>
</dbReference>
<dbReference type="AlphaFoldDB" id="A0A1D7TII6"/>
<dbReference type="RefSeq" id="WP_069477682.1">
    <property type="nucleotide sequence ID" value="NZ_CP017111.1"/>
</dbReference>
<evidence type="ECO:0000259" key="1">
    <source>
        <dbReference type="Pfam" id="PF14403"/>
    </source>
</evidence>
<dbReference type="Gene3D" id="3.40.50.11290">
    <property type="match status" value="1"/>
</dbReference>
<organism evidence="2 3">
    <name type="scientific">Sulfurospirillum halorespirans DSM 13726</name>
    <dbReference type="NCBI Taxonomy" id="1193502"/>
    <lineage>
        <taxon>Bacteria</taxon>
        <taxon>Pseudomonadati</taxon>
        <taxon>Campylobacterota</taxon>
        <taxon>Epsilonproteobacteria</taxon>
        <taxon>Campylobacterales</taxon>
        <taxon>Sulfurospirillaceae</taxon>
        <taxon>Sulfurospirillum</taxon>
    </lineage>
</organism>
<protein>
    <submittedName>
        <fullName evidence="2">ATP-grasp family protein</fullName>
    </submittedName>
</protein>
<proteinExistence type="predicted"/>
<dbReference type="InterPro" id="IPR016450">
    <property type="entry name" value="UCP005522"/>
</dbReference>
<dbReference type="SUPFAM" id="SSF56059">
    <property type="entry name" value="Glutathione synthetase ATP-binding domain-like"/>
    <property type="match status" value="1"/>
</dbReference>
<dbReference type="PIRSF" id="PIRSF005522">
    <property type="entry name" value="UCP005522"/>
    <property type="match status" value="1"/>
</dbReference>
<accession>A0A1D7TII6</accession>